<organism evidence="3 4">
    <name type="scientific">Sedimentibacter hydroxybenzoicus DSM 7310</name>
    <dbReference type="NCBI Taxonomy" id="1123245"/>
    <lineage>
        <taxon>Bacteria</taxon>
        <taxon>Bacillati</taxon>
        <taxon>Bacillota</taxon>
        <taxon>Tissierellia</taxon>
        <taxon>Sedimentibacter</taxon>
    </lineage>
</organism>
<comment type="similarity">
    <text evidence="1 2">Belongs to the phD/YefM antitoxin family.</text>
</comment>
<evidence type="ECO:0000313" key="3">
    <source>
        <dbReference type="EMBL" id="NYB72925.1"/>
    </source>
</evidence>
<dbReference type="EMBL" id="JACBNQ010000001">
    <property type="protein sequence ID" value="NYB72925.1"/>
    <property type="molecule type" value="Genomic_DNA"/>
</dbReference>
<dbReference type="RefSeq" id="WP_179236595.1">
    <property type="nucleotide sequence ID" value="NZ_JACBNQ010000001.1"/>
</dbReference>
<evidence type="ECO:0000256" key="2">
    <source>
        <dbReference type="RuleBase" id="RU362080"/>
    </source>
</evidence>
<dbReference type="AlphaFoldDB" id="A0A974GVB4"/>
<dbReference type="Gene3D" id="3.40.1620.10">
    <property type="entry name" value="YefM-like domain"/>
    <property type="match status" value="1"/>
</dbReference>
<evidence type="ECO:0000313" key="4">
    <source>
        <dbReference type="Proteomes" id="UP000611629"/>
    </source>
</evidence>
<protein>
    <recommendedName>
        <fullName evidence="2">Antitoxin</fullName>
    </recommendedName>
</protein>
<dbReference type="SUPFAM" id="SSF143120">
    <property type="entry name" value="YefM-like"/>
    <property type="match status" value="1"/>
</dbReference>
<dbReference type="NCBIfam" id="TIGR01552">
    <property type="entry name" value="phd_fam"/>
    <property type="match status" value="1"/>
</dbReference>
<keyword evidence="4" id="KW-1185">Reference proteome</keyword>
<dbReference type="InterPro" id="IPR006442">
    <property type="entry name" value="Antitoxin_Phd/YefM"/>
</dbReference>
<gene>
    <name evidence="3" type="ORF">HZF24_02080</name>
</gene>
<dbReference type="Pfam" id="PF02604">
    <property type="entry name" value="PhdYeFM_antitox"/>
    <property type="match status" value="1"/>
</dbReference>
<reference evidence="3" key="1">
    <citation type="submission" date="2020-07" db="EMBL/GenBank/DDBJ databases">
        <title>Genomic analysis of a strain of Sedimentibacter Hydroxybenzoicus DSM7310.</title>
        <authorList>
            <person name="Ma S."/>
        </authorList>
    </citation>
    <scope>NUCLEOTIDE SEQUENCE</scope>
    <source>
        <strain evidence="3">DSM 7310</strain>
    </source>
</reference>
<proteinExistence type="inferred from homology"/>
<comment type="function">
    <text evidence="2">Antitoxin component of a type II toxin-antitoxin (TA) system.</text>
</comment>
<comment type="caution">
    <text evidence="3">The sequence shown here is derived from an EMBL/GenBank/DDBJ whole genome shotgun (WGS) entry which is preliminary data.</text>
</comment>
<sequence>MKIKPSTALRNEYNDISSYCKEQDQPVYITKNGEGDLVVMSIDYYTRREEQLDLREKLLEALMKKISGEKTCDLAEVDERLKGLIDGNL</sequence>
<dbReference type="InterPro" id="IPR036165">
    <property type="entry name" value="YefM-like_sf"/>
</dbReference>
<name>A0A974GVB4_SEDHY</name>
<evidence type="ECO:0000256" key="1">
    <source>
        <dbReference type="ARBA" id="ARBA00009981"/>
    </source>
</evidence>
<dbReference type="Proteomes" id="UP000611629">
    <property type="component" value="Unassembled WGS sequence"/>
</dbReference>
<accession>A0A974GVB4</accession>